<protein>
    <recommendedName>
        <fullName evidence="2">Transposase (putative) YhgA-like domain-containing protein</fullName>
    </recommendedName>
</protein>
<name>A0A1W1C2X0_9ZZZZ</name>
<evidence type="ECO:0008006" key="2">
    <source>
        <dbReference type="Google" id="ProtNLM"/>
    </source>
</evidence>
<sequence length="270" mass="31961">MKKDIISKEILKHIAKDLSKHILKIDIKEDMEIIDKEFTRVETRNSDLIFKNGDEIIHIEIQNDNHPKMHLRMIRYLSDILYEYEELELKQYLLYIGKQKCSMKDSIKKHQLDYGYTIIDMREIPCEALLNSSDPSAIVLSILCDFKDRDKQIVVNTILKRLKEFSDEREYKNYLKMVNILSTNRNLEDEVEKGANMLSVDIEKTPFYRMGEKRGEKRGERRGEKIGERRGVFYTAAEMIEEFNLSVDAVAKKLNISIDELRKYLNEKQN</sequence>
<evidence type="ECO:0000313" key="1">
    <source>
        <dbReference type="EMBL" id="SFV60190.1"/>
    </source>
</evidence>
<accession>A0A1W1C2X0</accession>
<dbReference type="AlphaFoldDB" id="A0A1W1C2X0"/>
<proteinExistence type="predicted"/>
<gene>
    <name evidence="1" type="ORF">MNB_SV-6-811</name>
</gene>
<dbReference type="EMBL" id="FPHC01000057">
    <property type="protein sequence ID" value="SFV60190.1"/>
    <property type="molecule type" value="Genomic_DNA"/>
</dbReference>
<reference evidence="1" key="1">
    <citation type="submission" date="2016-10" db="EMBL/GenBank/DDBJ databases">
        <authorList>
            <person name="de Groot N.N."/>
        </authorList>
    </citation>
    <scope>NUCLEOTIDE SEQUENCE</scope>
</reference>
<organism evidence="1">
    <name type="scientific">hydrothermal vent metagenome</name>
    <dbReference type="NCBI Taxonomy" id="652676"/>
    <lineage>
        <taxon>unclassified sequences</taxon>
        <taxon>metagenomes</taxon>
        <taxon>ecological metagenomes</taxon>
    </lineage>
</organism>